<gene>
    <name evidence="1" type="ORF">E2C01_023938</name>
</gene>
<name>A0A5B7E969_PORTR</name>
<proteinExistence type="predicted"/>
<dbReference type="AlphaFoldDB" id="A0A5B7E969"/>
<comment type="caution">
    <text evidence="1">The sequence shown here is derived from an EMBL/GenBank/DDBJ whole genome shotgun (WGS) entry which is preliminary data.</text>
</comment>
<accession>A0A5B7E969</accession>
<organism evidence="1 2">
    <name type="scientific">Portunus trituberculatus</name>
    <name type="common">Swimming crab</name>
    <name type="synonym">Neptunus trituberculatus</name>
    <dbReference type="NCBI Taxonomy" id="210409"/>
    <lineage>
        <taxon>Eukaryota</taxon>
        <taxon>Metazoa</taxon>
        <taxon>Ecdysozoa</taxon>
        <taxon>Arthropoda</taxon>
        <taxon>Crustacea</taxon>
        <taxon>Multicrustacea</taxon>
        <taxon>Malacostraca</taxon>
        <taxon>Eumalacostraca</taxon>
        <taxon>Eucarida</taxon>
        <taxon>Decapoda</taxon>
        <taxon>Pleocyemata</taxon>
        <taxon>Brachyura</taxon>
        <taxon>Eubrachyura</taxon>
        <taxon>Portunoidea</taxon>
        <taxon>Portunidae</taxon>
        <taxon>Portuninae</taxon>
        <taxon>Portunus</taxon>
    </lineage>
</organism>
<sequence length="117" mass="13257">MAIEQQQGVLGRHTWKKNYTCLVTARTNDEHKETNITFVAQLHIGLYLRMTLLEAANPKVLEQSQATCTLNIKIKTSLLVVFNCHFITRTVQLPQSTVSTIIKQAASVKKQVKQLLH</sequence>
<evidence type="ECO:0000313" key="2">
    <source>
        <dbReference type="Proteomes" id="UP000324222"/>
    </source>
</evidence>
<dbReference type="EMBL" id="VSRR010002296">
    <property type="protein sequence ID" value="MPC30670.1"/>
    <property type="molecule type" value="Genomic_DNA"/>
</dbReference>
<dbReference type="Proteomes" id="UP000324222">
    <property type="component" value="Unassembled WGS sequence"/>
</dbReference>
<reference evidence="1 2" key="1">
    <citation type="submission" date="2019-05" db="EMBL/GenBank/DDBJ databases">
        <title>Another draft genome of Portunus trituberculatus and its Hox gene families provides insights of decapod evolution.</title>
        <authorList>
            <person name="Jeong J.-H."/>
            <person name="Song I."/>
            <person name="Kim S."/>
            <person name="Choi T."/>
            <person name="Kim D."/>
            <person name="Ryu S."/>
            <person name="Kim W."/>
        </authorList>
    </citation>
    <scope>NUCLEOTIDE SEQUENCE [LARGE SCALE GENOMIC DNA]</scope>
    <source>
        <tissue evidence="1">Muscle</tissue>
    </source>
</reference>
<evidence type="ECO:0000313" key="1">
    <source>
        <dbReference type="EMBL" id="MPC30670.1"/>
    </source>
</evidence>
<keyword evidence="2" id="KW-1185">Reference proteome</keyword>
<protein>
    <submittedName>
        <fullName evidence="1">Uncharacterized protein</fullName>
    </submittedName>
</protein>